<dbReference type="PROSITE" id="PS50181">
    <property type="entry name" value="FBOX"/>
    <property type="match status" value="1"/>
</dbReference>
<feature type="domain" description="F-box" evidence="1">
    <location>
        <begin position="18"/>
        <end position="64"/>
    </location>
</feature>
<evidence type="ECO:0000259" key="1">
    <source>
        <dbReference type="PROSITE" id="PS50181"/>
    </source>
</evidence>
<dbReference type="AlphaFoldDB" id="A0A8T2BKQ5"/>
<dbReference type="PANTHER" id="PTHR24414:SF23">
    <property type="entry name" value="F-BOX_KELCH-REPEAT PROTEIN SKIP6"/>
    <property type="match status" value="1"/>
</dbReference>
<dbReference type="Pfam" id="PF00646">
    <property type="entry name" value="F-box"/>
    <property type="match status" value="1"/>
</dbReference>
<dbReference type="Proteomes" id="UP000694240">
    <property type="component" value="Chromosome 7"/>
</dbReference>
<sequence>MCTSTAMNEEEPPSKRRRMTILMLPDDVVLNCLARVSRLYYPTLSLVSKKFRSLLSSKEVYQTRTLLGRTESCLYVFLRHASPSNSNPQRWFTLSRRPNSSKRILVPISSPNFPSARWSKVAAVGPNIYSIGGLEHNMSSKASSNVMAMDCRSHTWCEAPSMHVAREFHSVCVFDGKIYVTGANENLDSTNWMGVFDTNTRTWEYLQIPGKELCRASQLESVWYEGTLYVRSEKKNVTYKLHKGRWRKVDYAMNYGWGRSSSYCVIENVFYHNFGTTIYWFDSQKRSWQILKGLESLCKSLCNKSAKYLVDYGGKIAVLWQDYVSVKFPRETSIWCAEIAIEKRENGEIWGMLERVDIVFTTDKPSSLVHALATTV</sequence>
<gene>
    <name evidence="2" type="ORF">ISN45_Aa02g017420</name>
</gene>
<dbReference type="InterPro" id="IPR001810">
    <property type="entry name" value="F-box_dom"/>
</dbReference>
<name>A0A8T2BKQ5_9BRAS</name>
<dbReference type="InterPro" id="IPR057499">
    <property type="entry name" value="Kelch_FKB95"/>
</dbReference>
<keyword evidence="3" id="KW-1185">Reference proteome</keyword>
<dbReference type="Pfam" id="PF25210">
    <property type="entry name" value="Kelch_FKB95"/>
    <property type="match status" value="1"/>
</dbReference>
<dbReference type="SMART" id="SM00612">
    <property type="entry name" value="Kelch"/>
    <property type="match status" value="1"/>
</dbReference>
<dbReference type="CDD" id="cd22152">
    <property type="entry name" value="F-box_AtAFR-like"/>
    <property type="match status" value="1"/>
</dbReference>
<protein>
    <submittedName>
        <fullName evidence="2">Kelch-type beta propeller</fullName>
    </submittedName>
</protein>
<organism evidence="2 3">
    <name type="scientific">Arabidopsis thaliana x Arabidopsis arenosa</name>
    <dbReference type="NCBI Taxonomy" id="1240361"/>
    <lineage>
        <taxon>Eukaryota</taxon>
        <taxon>Viridiplantae</taxon>
        <taxon>Streptophyta</taxon>
        <taxon>Embryophyta</taxon>
        <taxon>Tracheophyta</taxon>
        <taxon>Spermatophyta</taxon>
        <taxon>Magnoliopsida</taxon>
        <taxon>eudicotyledons</taxon>
        <taxon>Gunneridae</taxon>
        <taxon>Pentapetalae</taxon>
        <taxon>rosids</taxon>
        <taxon>malvids</taxon>
        <taxon>Brassicales</taxon>
        <taxon>Brassicaceae</taxon>
        <taxon>Camelineae</taxon>
        <taxon>Arabidopsis</taxon>
    </lineage>
</organism>
<dbReference type="InterPro" id="IPR006652">
    <property type="entry name" value="Kelch_1"/>
</dbReference>
<dbReference type="EMBL" id="JAEFBK010000007">
    <property type="protein sequence ID" value="KAG7586443.1"/>
    <property type="molecule type" value="Genomic_DNA"/>
</dbReference>
<evidence type="ECO:0000313" key="2">
    <source>
        <dbReference type="EMBL" id="KAG7586443.1"/>
    </source>
</evidence>
<dbReference type="InterPro" id="IPR050354">
    <property type="entry name" value="F-box/kelch-repeat_ARATH"/>
</dbReference>
<evidence type="ECO:0000313" key="3">
    <source>
        <dbReference type="Proteomes" id="UP000694240"/>
    </source>
</evidence>
<reference evidence="2 3" key="1">
    <citation type="submission" date="2020-12" db="EMBL/GenBank/DDBJ databases">
        <title>Concerted genomic and epigenomic changes stabilize Arabidopsis allopolyploids.</title>
        <authorList>
            <person name="Chen Z."/>
        </authorList>
    </citation>
    <scope>NUCLEOTIDE SEQUENCE [LARGE SCALE GENOMIC DNA]</scope>
    <source>
        <strain evidence="2">Allo738</strain>
        <tissue evidence="2">Leaf</tissue>
    </source>
</reference>
<proteinExistence type="predicted"/>
<accession>A0A8T2BKQ5</accession>
<dbReference type="SMART" id="SM00256">
    <property type="entry name" value="FBOX"/>
    <property type="match status" value="1"/>
</dbReference>
<comment type="caution">
    <text evidence="2">The sequence shown here is derived from an EMBL/GenBank/DDBJ whole genome shotgun (WGS) entry which is preliminary data.</text>
</comment>
<dbReference type="PANTHER" id="PTHR24414">
    <property type="entry name" value="F-BOX/KELCH-REPEAT PROTEIN SKIP4"/>
    <property type="match status" value="1"/>
</dbReference>